<keyword evidence="2" id="KW-1185">Reference proteome</keyword>
<proteinExistence type="predicted"/>
<dbReference type="AlphaFoldDB" id="A0A2X0ILA5"/>
<accession>A0A2X0ILA5</accession>
<evidence type="ECO:0000313" key="2">
    <source>
        <dbReference type="Proteomes" id="UP000248889"/>
    </source>
</evidence>
<dbReference type="OrthoDB" id="4558596at2"/>
<dbReference type="RefSeq" id="WP_111501872.1">
    <property type="nucleotide sequence ID" value="NZ_QKYN01000066.1"/>
</dbReference>
<sequence>MAESVGSGGAPEELFAGLAEELAPRGVKRGQMFGMACLKDPNGKAFVGLHGEELVVRLNRDTGEHAAALALPGSHLFDPMGGRPMKDWICLTLAQHEQWLPLAEAARQQPR</sequence>
<reference evidence="1 2" key="1">
    <citation type="submission" date="2018-06" db="EMBL/GenBank/DDBJ databases">
        <title>Streptacidiphilus pinicola sp. nov., isolated from pine grove soil.</title>
        <authorList>
            <person name="Roh S.G."/>
            <person name="Park S."/>
            <person name="Kim M.-K."/>
            <person name="Yun B.-R."/>
            <person name="Park J."/>
            <person name="Kim M.J."/>
            <person name="Kim Y.S."/>
            <person name="Kim S.B."/>
        </authorList>
    </citation>
    <scope>NUCLEOTIDE SEQUENCE [LARGE SCALE GENOMIC DNA]</scope>
    <source>
        <strain evidence="1 2">MMS16-CNU450</strain>
    </source>
</reference>
<name>A0A2X0ILA5_9ACTN</name>
<comment type="caution">
    <text evidence="1">The sequence shown here is derived from an EMBL/GenBank/DDBJ whole genome shotgun (WGS) entry which is preliminary data.</text>
</comment>
<dbReference type="EMBL" id="QKYN01000066">
    <property type="protein sequence ID" value="RAG84373.1"/>
    <property type="molecule type" value="Genomic_DNA"/>
</dbReference>
<evidence type="ECO:0000313" key="1">
    <source>
        <dbReference type="EMBL" id="RAG84373.1"/>
    </source>
</evidence>
<gene>
    <name evidence="1" type="ORF">DN069_17065</name>
</gene>
<organism evidence="1 2">
    <name type="scientific">Streptacidiphilus pinicola</name>
    <dbReference type="NCBI Taxonomy" id="2219663"/>
    <lineage>
        <taxon>Bacteria</taxon>
        <taxon>Bacillati</taxon>
        <taxon>Actinomycetota</taxon>
        <taxon>Actinomycetes</taxon>
        <taxon>Kitasatosporales</taxon>
        <taxon>Streptomycetaceae</taxon>
        <taxon>Streptacidiphilus</taxon>
    </lineage>
</organism>
<dbReference type="Proteomes" id="UP000248889">
    <property type="component" value="Unassembled WGS sequence"/>
</dbReference>
<protein>
    <recommendedName>
        <fullName evidence="3">TfoX N-terminal domain-containing protein</fullName>
    </recommendedName>
</protein>
<evidence type="ECO:0008006" key="3">
    <source>
        <dbReference type="Google" id="ProtNLM"/>
    </source>
</evidence>